<dbReference type="GO" id="GO:0005886">
    <property type="term" value="C:plasma membrane"/>
    <property type="evidence" value="ECO:0007669"/>
    <property type="project" value="TreeGrafter"/>
</dbReference>
<dbReference type="AlphaFoldDB" id="A0A9N8HKQ6"/>
<organism evidence="6 7">
    <name type="scientific">Seminavis robusta</name>
    <dbReference type="NCBI Taxonomy" id="568900"/>
    <lineage>
        <taxon>Eukaryota</taxon>
        <taxon>Sar</taxon>
        <taxon>Stramenopiles</taxon>
        <taxon>Ochrophyta</taxon>
        <taxon>Bacillariophyta</taxon>
        <taxon>Bacillariophyceae</taxon>
        <taxon>Bacillariophycidae</taxon>
        <taxon>Naviculales</taxon>
        <taxon>Naviculaceae</taxon>
        <taxon>Seminavis</taxon>
    </lineage>
</organism>
<feature type="transmembrane region" description="Helical" evidence="5">
    <location>
        <begin position="54"/>
        <end position="74"/>
    </location>
</feature>
<comment type="subcellular location">
    <subcellularLocation>
        <location evidence="1">Membrane</location>
        <topology evidence="1">Multi-pass membrane protein</topology>
    </subcellularLocation>
</comment>
<reference evidence="6" key="1">
    <citation type="submission" date="2020-06" db="EMBL/GenBank/DDBJ databases">
        <authorList>
            <consortium name="Plant Systems Biology data submission"/>
        </authorList>
    </citation>
    <scope>NUCLEOTIDE SEQUENCE</scope>
    <source>
        <strain evidence="6">D6</strain>
    </source>
</reference>
<evidence type="ECO:0000256" key="2">
    <source>
        <dbReference type="ARBA" id="ARBA00022692"/>
    </source>
</evidence>
<feature type="transmembrane region" description="Helical" evidence="5">
    <location>
        <begin position="20"/>
        <end position="42"/>
    </location>
</feature>
<evidence type="ECO:0000313" key="6">
    <source>
        <dbReference type="EMBL" id="CAB9518798.1"/>
    </source>
</evidence>
<dbReference type="PANTHER" id="PTHR23112">
    <property type="entry name" value="G PROTEIN-COUPLED RECEPTOR 157-RELATED"/>
    <property type="match status" value="1"/>
</dbReference>
<keyword evidence="2 5" id="KW-0812">Transmembrane</keyword>
<dbReference type="Gene3D" id="1.20.1070.10">
    <property type="entry name" value="Rhodopsin 7-helix transmembrane proteins"/>
    <property type="match status" value="1"/>
</dbReference>
<evidence type="ECO:0000256" key="1">
    <source>
        <dbReference type="ARBA" id="ARBA00004141"/>
    </source>
</evidence>
<feature type="transmembrane region" description="Helical" evidence="5">
    <location>
        <begin position="264"/>
        <end position="283"/>
    </location>
</feature>
<evidence type="ECO:0000313" key="7">
    <source>
        <dbReference type="Proteomes" id="UP001153069"/>
    </source>
</evidence>
<accession>A0A9N8HKQ6</accession>
<comment type="caution">
    <text evidence="6">The sequence shown here is derived from an EMBL/GenBank/DDBJ whole genome shotgun (WGS) entry which is preliminary data.</text>
</comment>
<evidence type="ECO:0000256" key="4">
    <source>
        <dbReference type="ARBA" id="ARBA00023136"/>
    </source>
</evidence>
<name>A0A9N8HKQ6_9STRA</name>
<dbReference type="PANTHER" id="PTHR23112:SF0">
    <property type="entry name" value="TRANSMEMBRANE PROTEIN 116"/>
    <property type="match status" value="1"/>
</dbReference>
<feature type="transmembrane region" description="Helical" evidence="5">
    <location>
        <begin position="185"/>
        <end position="210"/>
    </location>
</feature>
<gene>
    <name evidence="6" type="ORF">SEMRO_964_G225440.1</name>
</gene>
<dbReference type="OrthoDB" id="48865at2759"/>
<evidence type="ECO:0000256" key="3">
    <source>
        <dbReference type="ARBA" id="ARBA00022989"/>
    </source>
</evidence>
<dbReference type="Proteomes" id="UP001153069">
    <property type="component" value="Unassembled WGS sequence"/>
</dbReference>
<feature type="transmembrane region" description="Helical" evidence="5">
    <location>
        <begin position="104"/>
        <end position="124"/>
    </location>
</feature>
<feature type="transmembrane region" description="Helical" evidence="5">
    <location>
        <begin position="136"/>
        <end position="158"/>
    </location>
</feature>
<feature type="transmembrane region" description="Helical" evidence="5">
    <location>
        <begin position="295"/>
        <end position="318"/>
    </location>
</feature>
<dbReference type="EMBL" id="CAICTM010000962">
    <property type="protein sequence ID" value="CAB9518798.1"/>
    <property type="molecule type" value="Genomic_DNA"/>
</dbReference>
<keyword evidence="7" id="KW-1185">Reference proteome</keyword>
<evidence type="ECO:0000256" key="5">
    <source>
        <dbReference type="SAM" id="Phobius"/>
    </source>
</evidence>
<dbReference type="GO" id="GO:0004930">
    <property type="term" value="F:G protein-coupled receptor activity"/>
    <property type="evidence" value="ECO:0007669"/>
    <property type="project" value="TreeGrafter"/>
</dbReference>
<dbReference type="GO" id="GO:0007189">
    <property type="term" value="P:adenylate cyclase-activating G protein-coupled receptor signaling pathway"/>
    <property type="evidence" value="ECO:0007669"/>
    <property type="project" value="TreeGrafter"/>
</dbReference>
<evidence type="ECO:0008006" key="8">
    <source>
        <dbReference type="Google" id="ProtNLM"/>
    </source>
</evidence>
<protein>
    <recommendedName>
        <fullName evidence="8">G-protein coupled receptors family 2 profile 2 domain-containing protein</fullName>
    </recommendedName>
</protein>
<sequence length="377" mass="42198">MESSSPIGSTLTETQDKILSLLPLFTGSISIVGSGQIIYMVLTSEKKTPYRRILLGLSSCDILSSMHLILQPYLMPSGTAVWAFGNEATCDALGFFQQLASCDIWYNTMLSFYFLLHVTVRYAVLENNFARTYEPWMHLFSLGWPLITASIGAGLGVYNVLGVGHGCWVADYGCNAEGECYSRMIGWIFLGIPSFLFFVAILVNNVIVFCHVRSTLKRSMAYTREFRNPMTASTVDEAGITRTKRQQQEMDPQAKRIRAVATQAFLYVGAFFACGIWTIALRIADAYSDPDGGGYYPLLVVNAIMRPLQGFCNFFIYIRPAYIRAREGFPRETRKWAFQRALHGNSVKPSNVRSTKQTRTMSFDMQADLAASDDGQD</sequence>
<keyword evidence="4 5" id="KW-0472">Membrane</keyword>
<keyword evidence="3 5" id="KW-1133">Transmembrane helix</keyword>
<proteinExistence type="predicted"/>
<dbReference type="SUPFAM" id="SSF81321">
    <property type="entry name" value="Family A G protein-coupled receptor-like"/>
    <property type="match status" value="1"/>
</dbReference>